<dbReference type="AlphaFoldDB" id="A0A938XEK5"/>
<name>A0A938XEK5_9CLOT</name>
<evidence type="ECO:0000313" key="4">
    <source>
        <dbReference type="Proteomes" id="UP000705508"/>
    </source>
</evidence>
<organism evidence="3 4">
    <name type="scientific">Mordavella massiliensis</name>
    <dbReference type="NCBI Taxonomy" id="1871024"/>
    <lineage>
        <taxon>Bacteria</taxon>
        <taxon>Bacillati</taxon>
        <taxon>Bacillota</taxon>
        <taxon>Clostridia</taxon>
        <taxon>Eubacteriales</taxon>
        <taxon>Clostridiaceae</taxon>
        <taxon>Mordavella</taxon>
    </lineage>
</organism>
<reference evidence="3" key="2">
    <citation type="journal article" date="2021" name="Sci. Rep.">
        <title>The distribution of antibiotic resistance genes in chicken gut microbiota commensals.</title>
        <authorList>
            <person name="Juricova H."/>
            <person name="Matiasovicova J."/>
            <person name="Kubasova T."/>
            <person name="Cejkova D."/>
            <person name="Rychlik I."/>
        </authorList>
    </citation>
    <scope>NUCLEOTIDE SEQUENCE</scope>
    <source>
        <strain evidence="3">An582</strain>
    </source>
</reference>
<dbReference type="Gene3D" id="1.10.10.2840">
    <property type="entry name" value="PucR C-terminal helix-turn-helix domain"/>
    <property type="match status" value="1"/>
</dbReference>
<protein>
    <submittedName>
        <fullName evidence="3">Helix-turn-helix domain-containing protein</fullName>
    </submittedName>
</protein>
<accession>A0A938XEK5</accession>
<feature type="domain" description="PucR C-terminal helix-turn-helix" evidence="2">
    <location>
        <begin position="303"/>
        <end position="360"/>
    </location>
</feature>
<dbReference type="InterPro" id="IPR051448">
    <property type="entry name" value="CdaR-like_regulators"/>
</dbReference>
<gene>
    <name evidence="3" type="ORF">H6A20_11560</name>
</gene>
<sequence length="365" mass="40317">MIHKKTAQQIVDTVKDVCGFDINFIDSRGLVLASTDPARIGTVHEGGRQVIARGGTLEVPKDGLFPGTKKGVNIPVFRDGILTAVIGISGEPEQVRAYAHLAERITLLLLREQELGAAARTLARRRNYLLNLLLDGEPLTSDASAEIRKELKSLHVDASTSKRILLLKLWRQGSQSLSELEGLLSHLLESLPGCLYGYQYPATFRILINAEDLELYREKLGQFESAHPGSFGTAAGSAASLEDLPASLSTARIALETLERRAGHDAFCLFDDLTLEILLAAVPARTQSAFCQRILSPLDADDLALLRVYFEKDQSLSNTCQALFLHKNTVQYKLNRIYRLCGLNPRRFQDAVVLCLALKLQDCYM</sequence>
<dbReference type="EMBL" id="JACJKS010000022">
    <property type="protein sequence ID" value="MBM6949279.1"/>
    <property type="molecule type" value="Genomic_DNA"/>
</dbReference>
<dbReference type="Pfam" id="PF13556">
    <property type="entry name" value="HTH_30"/>
    <property type="match status" value="1"/>
</dbReference>
<reference evidence="3" key="1">
    <citation type="submission" date="2020-08" db="EMBL/GenBank/DDBJ databases">
        <authorList>
            <person name="Cejkova D."/>
            <person name="Kubasova T."/>
            <person name="Jahodarova E."/>
            <person name="Rychlik I."/>
        </authorList>
    </citation>
    <scope>NUCLEOTIDE SEQUENCE</scope>
    <source>
        <strain evidence="3">An582</strain>
    </source>
</reference>
<proteinExistence type="predicted"/>
<dbReference type="InterPro" id="IPR025736">
    <property type="entry name" value="PucR_C-HTH_dom"/>
</dbReference>
<dbReference type="InterPro" id="IPR008599">
    <property type="entry name" value="Diacid_rec"/>
</dbReference>
<dbReference type="PANTHER" id="PTHR33744">
    <property type="entry name" value="CARBOHYDRATE DIACID REGULATOR"/>
    <property type="match status" value="1"/>
</dbReference>
<feature type="domain" description="Putative sugar diacid recognition" evidence="1">
    <location>
        <begin position="3"/>
        <end position="130"/>
    </location>
</feature>
<dbReference type="PANTHER" id="PTHR33744:SF15">
    <property type="entry name" value="CARBOHYDRATE DIACID REGULATOR"/>
    <property type="match status" value="1"/>
</dbReference>
<dbReference type="Pfam" id="PF05651">
    <property type="entry name" value="Diacid_rec"/>
    <property type="match status" value="1"/>
</dbReference>
<dbReference type="RefSeq" id="WP_204907280.1">
    <property type="nucleotide sequence ID" value="NZ_JACJKS010000022.1"/>
</dbReference>
<evidence type="ECO:0000259" key="1">
    <source>
        <dbReference type="Pfam" id="PF05651"/>
    </source>
</evidence>
<evidence type="ECO:0000259" key="2">
    <source>
        <dbReference type="Pfam" id="PF13556"/>
    </source>
</evidence>
<dbReference type="InterPro" id="IPR042070">
    <property type="entry name" value="PucR_C-HTH_sf"/>
</dbReference>
<evidence type="ECO:0000313" key="3">
    <source>
        <dbReference type="EMBL" id="MBM6949279.1"/>
    </source>
</evidence>
<dbReference type="Proteomes" id="UP000705508">
    <property type="component" value="Unassembled WGS sequence"/>
</dbReference>
<comment type="caution">
    <text evidence="3">The sequence shown here is derived from an EMBL/GenBank/DDBJ whole genome shotgun (WGS) entry which is preliminary data.</text>
</comment>